<reference evidence="2 3" key="1">
    <citation type="submission" date="2020-10" db="EMBL/GenBank/DDBJ databases">
        <title>Wide distribution of Phycisphaera-like planctomycetes from WD2101 soil group in peatlands and genome analysis of the first cultivated representative.</title>
        <authorList>
            <person name="Dedysh S.N."/>
            <person name="Beletsky A.V."/>
            <person name="Ivanova A."/>
            <person name="Kulichevskaya I.S."/>
            <person name="Suzina N.E."/>
            <person name="Philippov D.A."/>
            <person name="Rakitin A.L."/>
            <person name="Mardanov A.V."/>
            <person name="Ravin N.V."/>
        </authorList>
    </citation>
    <scope>NUCLEOTIDE SEQUENCE [LARGE SCALE GENOMIC DNA]</scope>
    <source>
        <strain evidence="2 3">M1803</strain>
    </source>
</reference>
<accession>A0A7M2WRW0</accession>
<feature type="transmembrane region" description="Helical" evidence="1">
    <location>
        <begin position="37"/>
        <end position="53"/>
    </location>
</feature>
<dbReference type="Proteomes" id="UP000593765">
    <property type="component" value="Chromosome"/>
</dbReference>
<gene>
    <name evidence="2" type="ORF">IPV69_18180</name>
</gene>
<proteinExistence type="predicted"/>
<dbReference type="AlphaFoldDB" id="A0A7M2WRW0"/>
<name>A0A7M2WRW0_9BACT</name>
<evidence type="ECO:0000313" key="3">
    <source>
        <dbReference type="Proteomes" id="UP000593765"/>
    </source>
</evidence>
<dbReference type="RefSeq" id="WP_206291143.1">
    <property type="nucleotide sequence ID" value="NZ_CP063458.1"/>
</dbReference>
<evidence type="ECO:0000313" key="2">
    <source>
        <dbReference type="EMBL" id="QOV88173.1"/>
    </source>
</evidence>
<protein>
    <submittedName>
        <fullName evidence="2">Uncharacterized protein</fullName>
    </submittedName>
</protein>
<evidence type="ECO:0000256" key="1">
    <source>
        <dbReference type="SAM" id="Phobius"/>
    </source>
</evidence>
<dbReference type="EMBL" id="CP063458">
    <property type="protein sequence ID" value="QOV88173.1"/>
    <property type="molecule type" value="Genomic_DNA"/>
</dbReference>
<keyword evidence="1" id="KW-0472">Membrane</keyword>
<dbReference type="KEGG" id="hbs:IPV69_18180"/>
<feature type="transmembrane region" description="Helical" evidence="1">
    <location>
        <begin position="7"/>
        <end position="31"/>
    </location>
</feature>
<sequence length="119" mass="12491">MTRIVQSIYFVSLAFQTAGVIAWALLAGAVLRPVGDLSLLFVIQLIAGGMSLGRPNDVSRAEDLGWSFGVSVVWATVGYVAYILTSAALNPGQPILGLPAFVAVVAFLLLGGWLLKAVM</sequence>
<keyword evidence="1" id="KW-1133">Transmembrane helix</keyword>
<feature type="transmembrane region" description="Helical" evidence="1">
    <location>
        <begin position="65"/>
        <end position="89"/>
    </location>
</feature>
<feature type="transmembrane region" description="Helical" evidence="1">
    <location>
        <begin position="95"/>
        <end position="115"/>
    </location>
</feature>
<keyword evidence="3" id="KW-1185">Reference proteome</keyword>
<keyword evidence="1" id="KW-0812">Transmembrane</keyword>
<organism evidence="2 3">
    <name type="scientific">Humisphaera borealis</name>
    <dbReference type="NCBI Taxonomy" id="2807512"/>
    <lineage>
        <taxon>Bacteria</taxon>
        <taxon>Pseudomonadati</taxon>
        <taxon>Planctomycetota</taxon>
        <taxon>Phycisphaerae</taxon>
        <taxon>Tepidisphaerales</taxon>
        <taxon>Tepidisphaeraceae</taxon>
        <taxon>Humisphaera</taxon>
    </lineage>
</organism>